<evidence type="ECO:0000256" key="1">
    <source>
        <dbReference type="ARBA" id="ARBA00004141"/>
    </source>
</evidence>
<dbReference type="InterPro" id="IPR012337">
    <property type="entry name" value="RNaseH-like_sf"/>
</dbReference>
<evidence type="ECO:0000256" key="6">
    <source>
        <dbReference type="RuleBase" id="RU362091"/>
    </source>
</evidence>
<name>A0A6A4TBN0_SCOMX</name>
<dbReference type="InterPro" id="IPR001734">
    <property type="entry name" value="Na/solute_symporter"/>
</dbReference>
<keyword evidence="4 7" id="KW-1133">Transmembrane helix</keyword>
<dbReference type="GO" id="GO:0005886">
    <property type="term" value="C:plasma membrane"/>
    <property type="evidence" value="ECO:0007669"/>
    <property type="project" value="TreeGrafter"/>
</dbReference>
<evidence type="ECO:0000256" key="7">
    <source>
        <dbReference type="SAM" id="Phobius"/>
    </source>
</evidence>
<protein>
    <recommendedName>
        <fullName evidence="10">DUF659 domain-containing protein</fullName>
    </recommendedName>
</protein>
<evidence type="ECO:0000313" key="9">
    <source>
        <dbReference type="Proteomes" id="UP000438429"/>
    </source>
</evidence>
<dbReference type="AlphaFoldDB" id="A0A6A4TBN0"/>
<dbReference type="PANTHER" id="PTHR11819">
    <property type="entry name" value="SOLUTE CARRIER FAMILY 5"/>
    <property type="match status" value="1"/>
</dbReference>
<dbReference type="GO" id="GO:0005412">
    <property type="term" value="F:D-glucose:sodium symporter activity"/>
    <property type="evidence" value="ECO:0007669"/>
    <property type="project" value="TreeGrafter"/>
</dbReference>
<dbReference type="InterPro" id="IPR038377">
    <property type="entry name" value="Na/Glc_symporter_sf"/>
</dbReference>
<comment type="caution">
    <text evidence="8">The sequence shown here is derived from an EMBL/GenBank/DDBJ whole genome shotgun (WGS) entry which is preliminary data.</text>
</comment>
<accession>A0A6A4TBN0</accession>
<feature type="transmembrane region" description="Helical" evidence="7">
    <location>
        <begin position="64"/>
        <end position="83"/>
    </location>
</feature>
<sequence length="253" mass="27267">VYHTIDLTVLHRVSGTFNMRHTIWNIGINMSASLNTGSSSSGFTTGFTTAATPSTGVSLDAADIAVVVVYFIFVMVVGIWSSVRANRSTVGGYFLAGRSMTWWPIGASLMSSNVGSGLFIGLAGTVAIILQEKNCQKCMLKSYESCRLTANVSYFALTTDMWPSRTCEPYMSVTIHIMDNWEMQSACLQTSYISEDHTGKNIAGALQDVLTSWNLNPTGLVAITTDNGSNVVKAVQQVAEDAVFWSPTSSGHC</sequence>
<evidence type="ECO:0000256" key="3">
    <source>
        <dbReference type="ARBA" id="ARBA00022692"/>
    </source>
</evidence>
<dbReference type="Gene3D" id="1.20.1730.10">
    <property type="entry name" value="Sodium/glucose cotransporter"/>
    <property type="match status" value="1"/>
</dbReference>
<evidence type="ECO:0000256" key="4">
    <source>
        <dbReference type="ARBA" id="ARBA00022989"/>
    </source>
</evidence>
<dbReference type="PROSITE" id="PS50283">
    <property type="entry name" value="NA_SOLUT_SYMP_3"/>
    <property type="match status" value="1"/>
</dbReference>
<dbReference type="SUPFAM" id="SSF53098">
    <property type="entry name" value="Ribonuclease H-like"/>
    <property type="match status" value="1"/>
</dbReference>
<dbReference type="Proteomes" id="UP000438429">
    <property type="component" value="Unassembled WGS sequence"/>
</dbReference>
<keyword evidence="3 7" id="KW-0812">Transmembrane</keyword>
<gene>
    <name evidence="8" type="ORF">F2P81_006187</name>
</gene>
<evidence type="ECO:0000256" key="5">
    <source>
        <dbReference type="ARBA" id="ARBA00023136"/>
    </source>
</evidence>
<dbReference type="PANTHER" id="PTHR11819:SF96">
    <property type="entry name" value="SODIUM_GLUCOSE COTRANSPORTER 4"/>
    <property type="match status" value="1"/>
</dbReference>
<organism evidence="8 9">
    <name type="scientific">Scophthalmus maximus</name>
    <name type="common">Turbot</name>
    <name type="synonym">Psetta maxima</name>
    <dbReference type="NCBI Taxonomy" id="52904"/>
    <lineage>
        <taxon>Eukaryota</taxon>
        <taxon>Metazoa</taxon>
        <taxon>Chordata</taxon>
        <taxon>Craniata</taxon>
        <taxon>Vertebrata</taxon>
        <taxon>Euteleostomi</taxon>
        <taxon>Actinopterygii</taxon>
        <taxon>Neopterygii</taxon>
        <taxon>Teleostei</taxon>
        <taxon>Neoteleostei</taxon>
        <taxon>Acanthomorphata</taxon>
        <taxon>Carangaria</taxon>
        <taxon>Pleuronectiformes</taxon>
        <taxon>Pleuronectoidei</taxon>
        <taxon>Scophthalmidae</taxon>
        <taxon>Scophthalmus</taxon>
    </lineage>
</organism>
<evidence type="ECO:0000256" key="2">
    <source>
        <dbReference type="ARBA" id="ARBA00006434"/>
    </source>
</evidence>
<reference evidence="8 9" key="1">
    <citation type="submission" date="2019-06" db="EMBL/GenBank/DDBJ databases">
        <title>Draft genomes of female and male turbot (Scophthalmus maximus).</title>
        <authorList>
            <person name="Xu H."/>
            <person name="Xu X.-W."/>
            <person name="Shao C."/>
            <person name="Chen S."/>
        </authorList>
    </citation>
    <scope>NUCLEOTIDE SEQUENCE [LARGE SCALE GENOMIC DNA]</scope>
    <source>
        <strain evidence="8">Ysfricsl-2016a</strain>
        <tissue evidence="8">Blood</tissue>
    </source>
</reference>
<dbReference type="EMBL" id="VEVO01000005">
    <property type="protein sequence ID" value="KAF0042655.1"/>
    <property type="molecule type" value="Genomic_DNA"/>
</dbReference>
<comment type="subcellular location">
    <subcellularLocation>
        <location evidence="1">Membrane</location>
        <topology evidence="1">Multi-pass membrane protein</topology>
    </subcellularLocation>
</comment>
<feature type="non-terminal residue" evidence="8">
    <location>
        <position position="1"/>
    </location>
</feature>
<dbReference type="Pfam" id="PF00474">
    <property type="entry name" value="SSF"/>
    <property type="match status" value="1"/>
</dbReference>
<evidence type="ECO:0008006" key="10">
    <source>
        <dbReference type="Google" id="ProtNLM"/>
    </source>
</evidence>
<comment type="similarity">
    <text evidence="2 6">Belongs to the sodium:solute symporter (SSF) (TC 2.A.21) family.</text>
</comment>
<keyword evidence="5 7" id="KW-0472">Membrane</keyword>
<proteinExistence type="inferred from homology"/>
<evidence type="ECO:0000313" key="8">
    <source>
        <dbReference type="EMBL" id="KAF0042655.1"/>
    </source>
</evidence>
<feature type="transmembrane region" description="Helical" evidence="7">
    <location>
        <begin position="103"/>
        <end position="130"/>
    </location>
</feature>